<proteinExistence type="predicted"/>
<dbReference type="AlphaFoldDB" id="A0A9X2JC32"/>
<organism evidence="2 3">
    <name type="scientific">Solitalea agri</name>
    <dbReference type="NCBI Taxonomy" id="2953739"/>
    <lineage>
        <taxon>Bacteria</taxon>
        <taxon>Pseudomonadati</taxon>
        <taxon>Bacteroidota</taxon>
        <taxon>Sphingobacteriia</taxon>
        <taxon>Sphingobacteriales</taxon>
        <taxon>Sphingobacteriaceae</taxon>
        <taxon>Solitalea</taxon>
    </lineage>
</organism>
<dbReference type="EMBL" id="JAMWYS010000019">
    <property type="protein sequence ID" value="MCO4292089.1"/>
    <property type="molecule type" value="Genomic_DNA"/>
</dbReference>
<protein>
    <recommendedName>
        <fullName evidence="4">YcxB-like protein domain-containing protein</fullName>
    </recommendedName>
</protein>
<feature type="transmembrane region" description="Helical" evidence="1">
    <location>
        <begin position="59"/>
        <end position="80"/>
    </location>
</feature>
<sequence>MKSIRFTIPLDKNKYLDQHNILFKSVFQQRVSQLKGFVIATLILLSLGIVVTFDKASWFNPYIIIAILFGSMSIVSFIRFMSRQSAKNQYFKLIQKNIEGLDDGFQCTYEFNEDSFKYHDELKQIELKWTLFKGFCLIENVLILVYGQSLLGSIIISKDEVPENDFKELVEYIKVRLHPFN</sequence>
<gene>
    <name evidence="2" type="ORF">NF867_04335</name>
</gene>
<evidence type="ECO:0000313" key="3">
    <source>
        <dbReference type="Proteomes" id="UP001155182"/>
    </source>
</evidence>
<accession>A0A9X2JC32</accession>
<name>A0A9X2JC32_9SPHI</name>
<reference evidence="2" key="1">
    <citation type="submission" date="2022-06" db="EMBL/GenBank/DDBJ databases">
        <title>Solitalea sp. MAHUQ-68 isolated from rhizospheric soil.</title>
        <authorList>
            <person name="Huq M.A."/>
        </authorList>
    </citation>
    <scope>NUCLEOTIDE SEQUENCE</scope>
    <source>
        <strain evidence="2">MAHUQ-68</strain>
    </source>
</reference>
<keyword evidence="1" id="KW-0472">Membrane</keyword>
<keyword evidence="1" id="KW-1133">Transmembrane helix</keyword>
<keyword evidence="3" id="KW-1185">Reference proteome</keyword>
<keyword evidence="1" id="KW-0812">Transmembrane</keyword>
<dbReference type="RefSeq" id="WP_252586366.1">
    <property type="nucleotide sequence ID" value="NZ_JAMWYS010000019.1"/>
</dbReference>
<dbReference type="Proteomes" id="UP001155182">
    <property type="component" value="Unassembled WGS sequence"/>
</dbReference>
<comment type="caution">
    <text evidence="2">The sequence shown here is derived from an EMBL/GenBank/DDBJ whole genome shotgun (WGS) entry which is preliminary data.</text>
</comment>
<evidence type="ECO:0000256" key="1">
    <source>
        <dbReference type="SAM" id="Phobius"/>
    </source>
</evidence>
<feature type="transmembrane region" description="Helical" evidence="1">
    <location>
        <begin position="34"/>
        <end position="53"/>
    </location>
</feature>
<evidence type="ECO:0008006" key="4">
    <source>
        <dbReference type="Google" id="ProtNLM"/>
    </source>
</evidence>
<evidence type="ECO:0000313" key="2">
    <source>
        <dbReference type="EMBL" id="MCO4292089.1"/>
    </source>
</evidence>